<name>A0A9E7J7E8_9CAUD</name>
<dbReference type="Proteomes" id="UP001056546">
    <property type="component" value="Segment"/>
</dbReference>
<gene>
    <name evidence="1" type="primary">39</name>
    <name evidence="1" type="ORF">SEA_AXEJC_39</name>
</gene>
<sequence length="198" mass="21297">MPVMLLPPITYGIGHIDADPLTDGPRYVRTGGMSRWHRPRSGVRMADARTIYSVWCGQHVGGSRAAQPLLTTESVTDGAPVCATCDGRAVGAGQEENGPAGRTLVFGPRSLTPPRWCPGSRRDLYEPLPGATTGRCLACSDSHPIRAMGGPYASRAAIVQHPPGERLFAPCPFHRWRHPALVDGRLRCVCGRPLTSPQ</sequence>
<keyword evidence="2" id="KW-1185">Reference proteome</keyword>
<reference evidence="1" key="1">
    <citation type="submission" date="2022-04" db="EMBL/GenBank/DDBJ databases">
        <authorList>
            <person name="Acosta J.L."/>
            <person name="Gallegos M.G."/>
            <person name="Jefferson N.D."/>
            <person name="Pascarella G.P."/>
            <person name="Nath S."/>
            <person name="Sulaiman A."/>
            <person name="Layton S.R."/>
            <person name="Maneekul J."/>
            <person name="Kim T."/>
            <person name="Kwon T."/>
            <person name="Hughes L.E."/>
            <person name="Garlena R.A."/>
            <person name="Russell D.A."/>
            <person name="Jacobs-Sera D."/>
            <person name="Hatfull G.F."/>
        </authorList>
    </citation>
    <scope>NUCLEOTIDE SEQUENCE</scope>
</reference>
<evidence type="ECO:0000313" key="1">
    <source>
        <dbReference type="EMBL" id="URC17961.1"/>
    </source>
</evidence>
<dbReference type="EMBL" id="ON392164">
    <property type="protein sequence ID" value="URC17961.1"/>
    <property type="molecule type" value="Genomic_DNA"/>
</dbReference>
<dbReference type="KEGG" id="vg:80026030"/>
<evidence type="ECO:0000313" key="2">
    <source>
        <dbReference type="Proteomes" id="UP001056546"/>
    </source>
</evidence>
<dbReference type="GeneID" id="80026030"/>
<protein>
    <submittedName>
        <fullName evidence="1">Uncharacterized protein</fullName>
    </submittedName>
</protein>
<organism evidence="1 2">
    <name type="scientific">Streptomyces phage AxeJC</name>
    <dbReference type="NCBI Taxonomy" id="2926084"/>
    <lineage>
        <taxon>Viruses</taxon>
        <taxon>Duplodnaviria</taxon>
        <taxon>Heunggongvirae</taxon>
        <taxon>Uroviricota</taxon>
        <taxon>Caudoviricetes</taxon>
        <taxon>Ignaciovirus</taxon>
        <taxon>Ignaciovirus axejc</taxon>
    </lineage>
</organism>
<accession>A0A9E7J7E8</accession>
<dbReference type="RefSeq" id="YP_010756275.1">
    <property type="nucleotide sequence ID" value="NC_073485.1"/>
</dbReference>
<proteinExistence type="predicted"/>